<keyword evidence="1" id="KW-0472">Membrane</keyword>
<keyword evidence="1" id="KW-1133">Transmembrane helix</keyword>
<sequence>MSFAGSLLLTGVGALIYRYDRSQILRKSPESQFGTKYYKKKYDSSATRAYNVVGNFLNEFFNGSSFLYPLKGVRFFFNNTKELCVPILGVFSLYLLMYFTVSVVYWSTITPIYTALFAIFGPPGLLLAWTHAILQTNLLTMMFMRLCHFNNELTFITLRASGFKKGFNKKPIKYYVPINSVYFWTFHLPWKSLKYFMGFISLIILLVISSIPLIGPLIFTFIISPFIAKIYFSKILRLNGLSNIQRNDEFFDHYGQYCAFGIVAGFLENFPILSGFVLCTNTIGGALWGIDRDLYRE</sequence>
<organism evidence="2 3">
    <name type="scientific">Torulaspora globosa</name>
    <dbReference type="NCBI Taxonomy" id="48254"/>
    <lineage>
        <taxon>Eukaryota</taxon>
        <taxon>Fungi</taxon>
        <taxon>Dikarya</taxon>
        <taxon>Ascomycota</taxon>
        <taxon>Saccharomycotina</taxon>
        <taxon>Saccharomycetes</taxon>
        <taxon>Saccharomycetales</taxon>
        <taxon>Saccharomycetaceae</taxon>
        <taxon>Torulaspora</taxon>
    </lineage>
</organism>
<dbReference type="OrthoDB" id="10012223at2759"/>
<dbReference type="Proteomes" id="UP000510647">
    <property type="component" value="Chromosome 6"/>
</dbReference>
<evidence type="ECO:0000313" key="3">
    <source>
        <dbReference type="Proteomes" id="UP000510647"/>
    </source>
</evidence>
<gene>
    <name evidence="2" type="ORF">HG537_0F04290</name>
</gene>
<dbReference type="PANTHER" id="PTHR34292:SF2">
    <property type="entry name" value="OUTER SPORE WALL PROTEIN LDS1"/>
    <property type="match status" value="1"/>
</dbReference>
<keyword evidence="1" id="KW-0812">Transmembrane</keyword>
<dbReference type="AlphaFoldDB" id="A0A7H9HVB3"/>
<dbReference type="InterPro" id="IPR052786">
    <property type="entry name" value="Spore_wall_assembly"/>
</dbReference>
<keyword evidence="3" id="KW-1185">Reference proteome</keyword>
<dbReference type="EMBL" id="CP059272">
    <property type="protein sequence ID" value="QLQ81668.1"/>
    <property type="molecule type" value="Genomic_DNA"/>
</dbReference>
<reference evidence="2 3" key="1">
    <citation type="submission" date="2020-06" db="EMBL/GenBank/DDBJ databases">
        <title>The yeast mating-type switching endonuclease HO is a domesticated member of an unorthodox homing genetic element family.</title>
        <authorList>
            <person name="Coughlan A.Y."/>
            <person name="Lombardi L."/>
            <person name="Braun-Galleani S."/>
            <person name="Martos A.R."/>
            <person name="Galeote V."/>
            <person name="Bigey F."/>
            <person name="Dequin S."/>
            <person name="Byrne K.P."/>
            <person name="Wolfe K.H."/>
        </authorList>
    </citation>
    <scope>NUCLEOTIDE SEQUENCE [LARGE SCALE GENOMIC DNA]</scope>
    <source>
        <strain evidence="2 3">CBS2947</strain>
    </source>
</reference>
<dbReference type="GO" id="GO:0005811">
    <property type="term" value="C:lipid droplet"/>
    <property type="evidence" value="ECO:0007669"/>
    <property type="project" value="TreeGrafter"/>
</dbReference>
<feature type="transmembrane region" description="Helical" evidence="1">
    <location>
        <begin position="196"/>
        <end position="228"/>
    </location>
</feature>
<proteinExistence type="predicted"/>
<dbReference type="GO" id="GO:0005619">
    <property type="term" value="C:ascospore wall"/>
    <property type="evidence" value="ECO:0007669"/>
    <property type="project" value="TreeGrafter"/>
</dbReference>
<feature type="transmembrane region" description="Helical" evidence="1">
    <location>
        <begin position="83"/>
        <end position="106"/>
    </location>
</feature>
<dbReference type="GO" id="GO:0005628">
    <property type="term" value="C:prospore membrane"/>
    <property type="evidence" value="ECO:0007669"/>
    <property type="project" value="TreeGrafter"/>
</dbReference>
<evidence type="ECO:0000313" key="2">
    <source>
        <dbReference type="EMBL" id="QLQ81668.1"/>
    </source>
</evidence>
<accession>A0A7H9HVB3</accession>
<feature type="transmembrane region" description="Helical" evidence="1">
    <location>
        <begin position="112"/>
        <end position="134"/>
    </location>
</feature>
<name>A0A7H9HVB3_9SACH</name>
<evidence type="ECO:0000256" key="1">
    <source>
        <dbReference type="SAM" id="Phobius"/>
    </source>
</evidence>
<protein>
    <submittedName>
        <fullName evidence="2">Uncharacterized protein</fullName>
    </submittedName>
</protein>
<dbReference type="PANTHER" id="PTHR34292">
    <property type="entry name" value="OUTER SPORE WALL PROTEIN LDS1"/>
    <property type="match status" value="1"/>
</dbReference>